<evidence type="ECO:0000256" key="3">
    <source>
        <dbReference type="ARBA" id="ARBA00022490"/>
    </source>
</evidence>
<dbReference type="GO" id="GO:0008168">
    <property type="term" value="F:methyltransferase activity"/>
    <property type="evidence" value="ECO:0007669"/>
    <property type="project" value="UniProtKB-KW"/>
</dbReference>
<dbReference type="Pfam" id="PF01753">
    <property type="entry name" value="zf-MYND"/>
    <property type="match status" value="1"/>
</dbReference>
<keyword evidence="19" id="KW-1185">Reference proteome</keyword>
<keyword evidence="6" id="KW-0949">S-adenosyl-L-methionine</keyword>
<evidence type="ECO:0000256" key="1">
    <source>
        <dbReference type="ARBA" id="ARBA00004123"/>
    </source>
</evidence>
<dbReference type="PROSITE" id="PS50865">
    <property type="entry name" value="ZF_MYND_2"/>
    <property type="match status" value="1"/>
</dbReference>
<evidence type="ECO:0000256" key="13">
    <source>
        <dbReference type="ARBA" id="ARBA00093635"/>
    </source>
</evidence>
<evidence type="ECO:0000256" key="4">
    <source>
        <dbReference type="ARBA" id="ARBA00022603"/>
    </source>
</evidence>
<keyword evidence="10" id="KW-0539">Nucleus</keyword>
<keyword evidence="5" id="KW-0808">Transferase</keyword>
<dbReference type="Pfam" id="PF00856">
    <property type="entry name" value="SET"/>
    <property type="match status" value="1"/>
</dbReference>
<keyword evidence="9" id="KW-0862">Zinc</keyword>
<dbReference type="Gene3D" id="2.170.270.10">
    <property type="entry name" value="SET domain"/>
    <property type="match status" value="1"/>
</dbReference>
<dbReference type="SUPFAM" id="SSF82199">
    <property type="entry name" value="SET domain"/>
    <property type="match status" value="2"/>
</dbReference>
<evidence type="ECO:0000256" key="5">
    <source>
        <dbReference type="ARBA" id="ARBA00022679"/>
    </source>
</evidence>
<comment type="caution">
    <text evidence="18">The sequence shown here is derived from an EMBL/GenBank/DDBJ whole genome shotgun (WGS) entry which is preliminary data.</text>
</comment>
<dbReference type="InterPro" id="IPR046341">
    <property type="entry name" value="SET_dom_sf"/>
</dbReference>
<dbReference type="GO" id="GO:0005737">
    <property type="term" value="C:cytoplasm"/>
    <property type="evidence" value="ECO:0007669"/>
    <property type="project" value="UniProtKB-SubCell"/>
</dbReference>
<dbReference type="EMBL" id="NEDP02005138">
    <property type="protein sequence ID" value="OWF43223.1"/>
    <property type="molecule type" value="Genomic_DNA"/>
</dbReference>
<dbReference type="InterPro" id="IPR011990">
    <property type="entry name" value="TPR-like_helical_dom_sf"/>
</dbReference>
<dbReference type="AlphaFoldDB" id="A0A210Q399"/>
<evidence type="ECO:0000256" key="10">
    <source>
        <dbReference type="ARBA" id="ARBA00023242"/>
    </source>
</evidence>
<evidence type="ECO:0000256" key="14">
    <source>
        <dbReference type="ARBA" id="ARBA00093680"/>
    </source>
</evidence>
<dbReference type="InterPro" id="IPR001214">
    <property type="entry name" value="SET_dom"/>
</dbReference>
<keyword evidence="8 15" id="KW-0863">Zinc-finger</keyword>
<dbReference type="InterPro" id="IPR002893">
    <property type="entry name" value="Znf_MYND"/>
</dbReference>
<evidence type="ECO:0000256" key="12">
    <source>
        <dbReference type="ARBA" id="ARBA00093423"/>
    </source>
</evidence>
<dbReference type="SUPFAM" id="SSF48452">
    <property type="entry name" value="TPR-like"/>
    <property type="match status" value="2"/>
</dbReference>
<organism evidence="18 19">
    <name type="scientific">Mizuhopecten yessoensis</name>
    <name type="common">Japanese scallop</name>
    <name type="synonym">Patinopecten yessoensis</name>
    <dbReference type="NCBI Taxonomy" id="6573"/>
    <lineage>
        <taxon>Eukaryota</taxon>
        <taxon>Metazoa</taxon>
        <taxon>Spiralia</taxon>
        <taxon>Lophotrochozoa</taxon>
        <taxon>Mollusca</taxon>
        <taxon>Bivalvia</taxon>
        <taxon>Autobranchia</taxon>
        <taxon>Pteriomorphia</taxon>
        <taxon>Pectinida</taxon>
        <taxon>Pectinoidea</taxon>
        <taxon>Pectinidae</taxon>
        <taxon>Mizuhopecten</taxon>
    </lineage>
</organism>
<evidence type="ECO:0000259" key="17">
    <source>
        <dbReference type="PROSITE" id="PS50865"/>
    </source>
</evidence>
<dbReference type="Gene3D" id="6.10.140.2220">
    <property type="match status" value="1"/>
</dbReference>
<dbReference type="STRING" id="6573.A0A210Q399"/>
<evidence type="ECO:0000256" key="2">
    <source>
        <dbReference type="ARBA" id="ARBA00004496"/>
    </source>
</evidence>
<comment type="function">
    <text evidence="12">Protein-lysine N-methyltransferase. Monomethylates PRMT5, modulating its transcriptional activity. May also act as a histone methyltransferase. Plays a critical role in cardiac development. Acts as a key epigenetic regulator of gene expression during cardiac development via its dual activities as a methyltransferase and negative regulator of HDAC1.</text>
</comment>
<dbReference type="CDD" id="cd10536">
    <property type="entry name" value="SET_SMYD4"/>
    <property type="match status" value="1"/>
</dbReference>
<dbReference type="PANTHER" id="PTHR46165:SF2">
    <property type="entry name" value="SET AND MYND DOMAIN-CONTAINING PROTEIN 4"/>
    <property type="match status" value="1"/>
</dbReference>
<proteinExistence type="predicted"/>
<dbReference type="PANTHER" id="PTHR46165">
    <property type="entry name" value="SET AND MYND DOMAIN-CONTAINING PROTEIN 4"/>
    <property type="match status" value="1"/>
</dbReference>
<evidence type="ECO:0000256" key="7">
    <source>
        <dbReference type="ARBA" id="ARBA00022723"/>
    </source>
</evidence>
<evidence type="ECO:0000256" key="15">
    <source>
        <dbReference type="PROSITE-ProRule" id="PRU00134"/>
    </source>
</evidence>
<dbReference type="GO" id="GO:0005634">
    <property type="term" value="C:nucleus"/>
    <property type="evidence" value="ECO:0007669"/>
    <property type="project" value="UniProtKB-SubCell"/>
</dbReference>
<evidence type="ECO:0000256" key="9">
    <source>
        <dbReference type="ARBA" id="ARBA00022833"/>
    </source>
</evidence>
<keyword evidence="4" id="KW-0489">Methyltransferase</keyword>
<dbReference type="Proteomes" id="UP000242188">
    <property type="component" value="Unassembled WGS sequence"/>
</dbReference>
<gene>
    <name evidence="18" type="ORF">KP79_PYT18825</name>
</gene>
<dbReference type="GO" id="GO:0032259">
    <property type="term" value="P:methylation"/>
    <property type="evidence" value="ECO:0007669"/>
    <property type="project" value="UniProtKB-KW"/>
</dbReference>
<dbReference type="PROSITE" id="PS50280">
    <property type="entry name" value="SET"/>
    <property type="match status" value="1"/>
</dbReference>
<dbReference type="InterPro" id="IPR052097">
    <property type="entry name" value="SET-MYND_domain_protein"/>
</dbReference>
<dbReference type="Gene3D" id="1.25.40.10">
    <property type="entry name" value="Tetratricopeptide repeat domain"/>
    <property type="match status" value="2"/>
</dbReference>
<evidence type="ECO:0000313" key="19">
    <source>
        <dbReference type="Proteomes" id="UP000242188"/>
    </source>
</evidence>
<protein>
    <recommendedName>
        <fullName evidence="13">Protein-lysine N-methyltransferase SMYD4</fullName>
    </recommendedName>
    <alternativeName>
        <fullName evidence="14">SET and MYND domain-containing protein 4</fullName>
    </alternativeName>
</protein>
<reference evidence="18 19" key="1">
    <citation type="journal article" date="2017" name="Nat. Ecol. Evol.">
        <title>Scallop genome provides insights into evolution of bilaterian karyotype and development.</title>
        <authorList>
            <person name="Wang S."/>
            <person name="Zhang J."/>
            <person name="Jiao W."/>
            <person name="Li J."/>
            <person name="Xun X."/>
            <person name="Sun Y."/>
            <person name="Guo X."/>
            <person name="Huan P."/>
            <person name="Dong B."/>
            <person name="Zhang L."/>
            <person name="Hu X."/>
            <person name="Sun X."/>
            <person name="Wang J."/>
            <person name="Zhao C."/>
            <person name="Wang Y."/>
            <person name="Wang D."/>
            <person name="Huang X."/>
            <person name="Wang R."/>
            <person name="Lv J."/>
            <person name="Li Y."/>
            <person name="Zhang Z."/>
            <person name="Liu B."/>
            <person name="Lu W."/>
            <person name="Hui Y."/>
            <person name="Liang J."/>
            <person name="Zhou Z."/>
            <person name="Hou R."/>
            <person name="Li X."/>
            <person name="Liu Y."/>
            <person name="Li H."/>
            <person name="Ning X."/>
            <person name="Lin Y."/>
            <person name="Zhao L."/>
            <person name="Xing Q."/>
            <person name="Dou J."/>
            <person name="Li Y."/>
            <person name="Mao J."/>
            <person name="Guo H."/>
            <person name="Dou H."/>
            <person name="Li T."/>
            <person name="Mu C."/>
            <person name="Jiang W."/>
            <person name="Fu Q."/>
            <person name="Fu X."/>
            <person name="Miao Y."/>
            <person name="Liu J."/>
            <person name="Yu Q."/>
            <person name="Li R."/>
            <person name="Liao H."/>
            <person name="Li X."/>
            <person name="Kong Y."/>
            <person name="Jiang Z."/>
            <person name="Chourrout D."/>
            <person name="Li R."/>
            <person name="Bao Z."/>
        </authorList>
    </citation>
    <scope>NUCLEOTIDE SEQUENCE [LARGE SCALE GENOMIC DNA]</scope>
    <source>
        <strain evidence="18 19">PY_sf001</strain>
    </source>
</reference>
<dbReference type="InterPro" id="IPR044421">
    <property type="entry name" value="SMYD4_SET"/>
</dbReference>
<feature type="domain" description="MYND-type" evidence="17">
    <location>
        <begin position="284"/>
        <end position="324"/>
    </location>
</feature>
<evidence type="ECO:0000256" key="6">
    <source>
        <dbReference type="ARBA" id="ARBA00022691"/>
    </source>
</evidence>
<comment type="catalytic activity">
    <reaction evidence="11">
        <text>L-lysyl-[protein] + S-adenosyl-L-methionine = N(6)-methyl-L-lysyl-[protein] + S-adenosyl-L-homocysteine + H(+)</text>
        <dbReference type="Rhea" id="RHEA:51736"/>
        <dbReference type="Rhea" id="RHEA-COMP:9752"/>
        <dbReference type="Rhea" id="RHEA-COMP:13053"/>
        <dbReference type="ChEBI" id="CHEBI:15378"/>
        <dbReference type="ChEBI" id="CHEBI:29969"/>
        <dbReference type="ChEBI" id="CHEBI:57856"/>
        <dbReference type="ChEBI" id="CHEBI:59789"/>
        <dbReference type="ChEBI" id="CHEBI:61929"/>
    </reaction>
</comment>
<evidence type="ECO:0000256" key="11">
    <source>
        <dbReference type="ARBA" id="ARBA00048985"/>
    </source>
</evidence>
<feature type="domain" description="SET" evidence="16">
    <location>
        <begin position="232"/>
        <end position="535"/>
    </location>
</feature>
<keyword evidence="3" id="KW-0963">Cytoplasm</keyword>
<name>A0A210Q399_MIZYE</name>
<comment type="subcellular location">
    <subcellularLocation>
        <location evidence="2">Cytoplasm</location>
    </subcellularLocation>
    <subcellularLocation>
        <location evidence="1">Nucleus</location>
    </subcellularLocation>
</comment>
<evidence type="ECO:0000256" key="8">
    <source>
        <dbReference type="ARBA" id="ARBA00022771"/>
    </source>
</evidence>
<accession>A0A210Q399</accession>
<dbReference type="GO" id="GO:0042826">
    <property type="term" value="F:histone deacetylase binding"/>
    <property type="evidence" value="ECO:0007669"/>
    <property type="project" value="TreeGrafter"/>
</dbReference>
<dbReference type="GO" id="GO:0008270">
    <property type="term" value="F:zinc ion binding"/>
    <property type="evidence" value="ECO:0007669"/>
    <property type="project" value="UniProtKB-KW"/>
</dbReference>
<evidence type="ECO:0000259" key="16">
    <source>
        <dbReference type="PROSITE" id="PS50280"/>
    </source>
</evidence>
<dbReference type="OrthoDB" id="62495at2759"/>
<evidence type="ECO:0000313" key="18">
    <source>
        <dbReference type="EMBL" id="OWF43223.1"/>
    </source>
</evidence>
<sequence>MAANLGNWQAEIDNILQKARGEILHEFQEASTDEERIHFILARDLLKNIPWLSFCLQNCKEVHCKSVEKSKRYRDEGNKFFQLKKYEESLHCYLEAVLHAPGGDSTEDLALAYANTSATFFHLLKYQACLANITAARESGYPARLLHKLFLRQAQCQLHLELAEEACSSLEAAKQHLKSLKDIDEKKAEIFLREVSSFEKKLQNAAFSKTKADDGSVAEKPKLPDISYGRNPVVTQATSALKMEHTTEKGRHLVATRELRAGDTLIVEKPFAAVLLPDHYASHCHHCFGQLDTVVIPCVRCTQVRYCSKDCRDVSWSSYHNIECLYLDLLHSVGIAHLGVRIVLVAGLQFVLEFKKTLQSLEEQKKSGILRIGGVSEDGTYGRGYLTVYDLMPHSQHLVIDDLFQYSLTACLLLNILQVSGWFSSGPGNGDTAVSGGARDVSEVERYVGGLLLRHIQQLVCNAHAITELQVTQATDQSLVDTKSQVRVATAIYPTASLMNHSCDPTIISSFDRDSLVVRAVRDVKEGMEIYNCYGPHHKRMSGADRRQILKEQYFFDCQCNACVLDSSQNLVYMVFRCPKCENGLLEEQTEVVCSGCGYHDNSLPYKEKAGVAKDLFLQGIQRLEAHNITGAVEVMQRCHKIRNVILHKYHRDLTETKDFLARCYAIMGDFEKSCQYLTESVNSVKTVYGDSSIEYANELQKYAEVLVSAGHPETALTVTNDALPIFKVHYGTSHTSVTELDELRTNLQRALNIS</sequence>
<keyword evidence="7" id="KW-0479">Metal-binding</keyword>